<dbReference type="Pfam" id="PF04168">
    <property type="entry name" value="Alpha-E"/>
    <property type="match status" value="1"/>
</dbReference>
<comment type="caution">
    <text evidence="2">The sequence shown here is derived from an EMBL/GenBank/DDBJ whole genome shotgun (WGS) entry which is preliminary data.</text>
</comment>
<sequence>MSLLARYAECIFWMARYMERAENLARILDVQETFARDTRGATNWLSVVQLNGDEKNFFSRYDKANAESVLHFYMLDPQNMNSLIFNIRAARENARTLRPWISTEMWAQINVFYNRLNELSPRDVQMPNLSRACSWIKEACQTHTGITEGTFYRDQGWYFYQLGKYIERADQTTRLLDIKYHTLLPSPMDVGSTLDVSQWTTVLRSAAGYHAFRRVYPRGMTPATVAGFMLFNEGFPRSVVMCVRQIDGVLTRLRSRYNLRRGSEAMERLDELQAALLSRPIEAVIRDGLHEYLDWIQQQLSGVTDGIGRAFFGQDDLIPSDALDVVNGPAQTQVQTQSNI</sequence>
<dbReference type="Proteomes" id="UP000584642">
    <property type="component" value="Unassembled WGS sequence"/>
</dbReference>
<evidence type="ECO:0000313" key="2">
    <source>
        <dbReference type="EMBL" id="NYZ22669.1"/>
    </source>
</evidence>
<name>A0ABX2THX9_9PROT</name>
<accession>A0ABX2THX9</accession>
<dbReference type="PANTHER" id="PTHR34595">
    <property type="entry name" value="BLR5612 PROTEIN"/>
    <property type="match status" value="1"/>
</dbReference>
<gene>
    <name evidence="2" type="ORF">HND93_23405</name>
</gene>
<feature type="domain" description="DUF403" evidence="1">
    <location>
        <begin position="3"/>
        <end position="312"/>
    </location>
</feature>
<dbReference type="PANTHER" id="PTHR34595:SF7">
    <property type="entry name" value="SLL1039 PROTEIN"/>
    <property type="match status" value="1"/>
</dbReference>
<dbReference type="InterPro" id="IPR051680">
    <property type="entry name" value="ATP-dep_Glu-Cys_Ligase-2"/>
</dbReference>
<protein>
    <submittedName>
        <fullName evidence="2">Alpha-E domain-containing protein</fullName>
    </submittedName>
</protein>
<keyword evidence="3" id="KW-1185">Reference proteome</keyword>
<dbReference type="InterPro" id="IPR007296">
    <property type="entry name" value="DUF403"/>
</dbReference>
<proteinExistence type="predicted"/>
<dbReference type="EMBL" id="JABFDB010000021">
    <property type="protein sequence ID" value="NYZ22669.1"/>
    <property type="molecule type" value="Genomic_DNA"/>
</dbReference>
<evidence type="ECO:0000313" key="3">
    <source>
        <dbReference type="Proteomes" id="UP000584642"/>
    </source>
</evidence>
<organism evidence="2 3">
    <name type="scientific">Azospirillum oleiclasticum</name>
    <dbReference type="NCBI Taxonomy" id="2735135"/>
    <lineage>
        <taxon>Bacteria</taxon>
        <taxon>Pseudomonadati</taxon>
        <taxon>Pseudomonadota</taxon>
        <taxon>Alphaproteobacteria</taxon>
        <taxon>Rhodospirillales</taxon>
        <taxon>Azospirillaceae</taxon>
        <taxon>Azospirillum</taxon>
    </lineage>
</organism>
<evidence type="ECO:0000259" key="1">
    <source>
        <dbReference type="Pfam" id="PF04168"/>
    </source>
</evidence>
<reference evidence="2 3" key="1">
    <citation type="submission" date="2020-05" db="EMBL/GenBank/DDBJ databases">
        <title>Azospirillum oleiclasticum sp. nov, a nitrogen-fixing and heavy crude oil-emulsifying bacterium isolated from the crude oil of Yumen Oilfield.</title>
        <authorList>
            <person name="Wu D."/>
            <person name="Cai M."/>
            <person name="Zhang X."/>
        </authorList>
    </citation>
    <scope>NUCLEOTIDE SEQUENCE [LARGE SCALE GENOMIC DNA]</scope>
    <source>
        <strain evidence="2 3">ROY-1-1-2</strain>
    </source>
</reference>
<dbReference type="RefSeq" id="WP_180284446.1">
    <property type="nucleotide sequence ID" value="NZ_JABFDB010000021.1"/>
</dbReference>